<feature type="signal peptide" evidence="2">
    <location>
        <begin position="1"/>
        <end position="20"/>
    </location>
</feature>
<dbReference type="PANTHER" id="PTHR22946:SF9">
    <property type="entry name" value="POLYKETIDE TRANSFERASE AF380"/>
    <property type="match status" value="1"/>
</dbReference>
<feature type="chain" id="PRO_5046902103" evidence="2">
    <location>
        <begin position="21"/>
        <end position="346"/>
    </location>
</feature>
<evidence type="ECO:0000313" key="4">
    <source>
        <dbReference type="EMBL" id="MDF2096506.1"/>
    </source>
</evidence>
<sequence length="346" mass="37185">MSPLFILVLLLALASGPAQARDAAAALMQESWPSGSAGGQGEEQVSFESEDPFTLRHVGAAPKREVSARLYLPEDTEEPVPAVILLHGAGGVMGARELTYARQFADMGVAALVLDAFGNRREMARGFIQRLLEITEAMLLADAYAGLAYLDDRPEVDGERVALIGFSYGAMATMFAAYEQVAEIYSPEGRRFAGHATFYGPCIARFRDNRATGAPLLMLIGSEDEITDPARCAAVAEELRDGGAEVAMIVYEGAYHQWDGARPGPRRTGRNLAPCELTVTASGRVRDGRTFIPMADPLTRRLILGLCAGAEGYLMGRDEAVRARSNADLGRFLAEVLSAPRETAAQ</sequence>
<dbReference type="RefSeq" id="WP_275822999.1">
    <property type="nucleotide sequence ID" value="NZ_JARHUD010000006.1"/>
</dbReference>
<organism evidence="4 5">
    <name type="scientific">Aquibaculum arenosum</name>
    <dbReference type="NCBI Taxonomy" id="3032591"/>
    <lineage>
        <taxon>Bacteria</taxon>
        <taxon>Pseudomonadati</taxon>
        <taxon>Pseudomonadota</taxon>
        <taxon>Alphaproteobacteria</taxon>
        <taxon>Rhodospirillales</taxon>
        <taxon>Rhodovibrionaceae</taxon>
        <taxon>Aquibaculum</taxon>
    </lineage>
</organism>
<feature type="domain" description="Dienelactone hydrolase" evidence="3">
    <location>
        <begin position="67"/>
        <end position="257"/>
    </location>
</feature>
<evidence type="ECO:0000313" key="5">
    <source>
        <dbReference type="Proteomes" id="UP001215503"/>
    </source>
</evidence>
<dbReference type="Proteomes" id="UP001215503">
    <property type="component" value="Unassembled WGS sequence"/>
</dbReference>
<dbReference type="PANTHER" id="PTHR22946">
    <property type="entry name" value="DIENELACTONE HYDROLASE DOMAIN-CONTAINING PROTEIN-RELATED"/>
    <property type="match status" value="1"/>
</dbReference>
<dbReference type="SUPFAM" id="SSF53474">
    <property type="entry name" value="alpha/beta-Hydrolases"/>
    <property type="match status" value="1"/>
</dbReference>
<evidence type="ECO:0000256" key="1">
    <source>
        <dbReference type="ARBA" id="ARBA00022801"/>
    </source>
</evidence>
<comment type="caution">
    <text evidence="4">The sequence shown here is derived from an EMBL/GenBank/DDBJ whole genome shotgun (WGS) entry which is preliminary data.</text>
</comment>
<name>A0ABT5YNY5_9PROT</name>
<keyword evidence="2" id="KW-0732">Signal</keyword>
<reference evidence="4 5" key="1">
    <citation type="submission" date="2023-03" db="EMBL/GenBank/DDBJ databases">
        <title>Fodinicurvata sp. CAU 1616 isolated from sea sendiment.</title>
        <authorList>
            <person name="Kim W."/>
        </authorList>
    </citation>
    <scope>NUCLEOTIDE SEQUENCE [LARGE SCALE GENOMIC DNA]</scope>
    <source>
        <strain evidence="4 5">CAU 1616</strain>
    </source>
</reference>
<dbReference type="InterPro" id="IPR050261">
    <property type="entry name" value="FrsA_esterase"/>
</dbReference>
<evidence type="ECO:0000256" key="2">
    <source>
        <dbReference type="SAM" id="SignalP"/>
    </source>
</evidence>
<proteinExistence type="predicted"/>
<dbReference type="InterPro" id="IPR029058">
    <property type="entry name" value="AB_hydrolase_fold"/>
</dbReference>
<dbReference type="EMBL" id="JARHUD010000006">
    <property type="protein sequence ID" value="MDF2096506.1"/>
    <property type="molecule type" value="Genomic_DNA"/>
</dbReference>
<dbReference type="Gene3D" id="3.40.50.1820">
    <property type="entry name" value="alpha/beta hydrolase"/>
    <property type="match status" value="1"/>
</dbReference>
<dbReference type="InterPro" id="IPR002925">
    <property type="entry name" value="Dienelactn_hydro"/>
</dbReference>
<accession>A0ABT5YNY5</accession>
<protein>
    <submittedName>
        <fullName evidence="4">Dienelactone hydrolase family protein</fullName>
    </submittedName>
</protein>
<evidence type="ECO:0000259" key="3">
    <source>
        <dbReference type="Pfam" id="PF01738"/>
    </source>
</evidence>
<keyword evidence="5" id="KW-1185">Reference proteome</keyword>
<dbReference type="Pfam" id="PF01738">
    <property type="entry name" value="DLH"/>
    <property type="match status" value="1"/>
</dbReference>
<dbReference type="GO" id="GO:0016787">
    <property type="term" value="F:hydrolase activity"/>
    <property type="evidence" value="ECO:0007669"/>
    <property type="project" value="UniProtKB-KW"/>
</dbReference>
<gene>
    <name evidence="4" type="ORF">P2G67_11005</name>
</gene>
<keyword evidence="1 4" id="KW-0378">Hydrolase</keyword>